<protein>
    <submittedName>
        <fullName evidence="2">Ribosomal subunit</fullName>
    </submittedName>
</protein>
<evidence type="ECO:0000256" key="1">
    <source>
        <dbReference type="SAM" id="MobiDB-lite"/>
    </source>
</evidence>
<feature type="region of interest" description="Disordered" evidence="1">
    <location>
        <begin position="369"/>
        <end position="390"/>
    </location>
</feature>
<dbReference type="InParanoid" id="A0A286UWA0"/>
<dbReference type="AlphaFoldDB" id="A0A286UWA0"/>
<sequence>MSAAVNKAAKAGVPSSTFATLLRRSKFASYDPSIGQLYTAHGGSAARGDYGLKRPLAIRKRGTRLAIHNIDTIYQQTEWSDAYSDNHFVRRFDELGFTPSTINPSPDGKKGVWERHFGGAVSDIQLPWLHDSDYVDKIPGKLETELHASQPTPNVNAMNEKRFKRFLRRVRKIQPEFDKFLADEEKIKQQVGTNMAPPSQQSSLPLYRILYPLPHPVAGITYINSSTLQTAVTTKPIPGRVLYEPKREEHVFITAAGWVGTSRLTTREKKQTDAFKLTDFGFKDGEPRKNTEAGKSIFRVQSIRISSPPLVVGKHPSSIGKTSLNMTFDKQPESLMTYYPPGSKEYVGLPERVIKTTAAKVPIGGNQSLFLSKRTPSRPPIQPIKDEDPERNAKAVDLIQKLKYMSVNKEVKEDGDL</sequence>
<dbReference type="PANTHER" id="PTHR28058:SF1">
    <property type="entry name" value="SMALL RIBOSOMAL SUBUNIT PROTEIN BS1M"/>
    <property type="match status" value="1"/>
</dbReference>
<keyword evidence="3" id="KW-1185">Reference proteome</keyword>
<comment type="caution">
    <text evidence="2">The sequence shown here is derived from an EMBL/GenBank/DDBJ whole genome shotgun (WGS) entry which is preliminary data.</text>
</comment>
<name>A0A286UWA0_9AGAM</name>
<evidence type="ECO:0000313" key="2">
    <source>
        <dbReference type="EMBL" id="PAV23792.1"/>
    </source>
</evidence>
<dbReference type="InterPro" id="IPR016712">
    <property type="entry name" value="Rbsml_bS1m-like"/>
</dbReference>
<dbReference type="Pfam" id="PF11709">
    <property type="entry name" value="Mit_ribos_Mrp51"/>
    <property type="match status" value="1"/>
</dbReference>
<organism evidence="2 3">
    <name type="scientific">Pyrrhoderma noxium</name>
    <dbReference type="NCBI Taxonomy" id="2282107"/>
    <lineage>
        <taxon>Eukaryota</taxon>
        <taxon>Fungi</taxon>
        <taxon>Dikarya</taxon>
        <taxon>Basidiomycota</taxon>
        <taxon>Agaricomycotina</taxon>
        <taxon>Agaricomycetes</taxon>
        <taxon>Hymenochaetales</taxon>
        <taxon>Hymenochaetaceae</taxon>
        <taxon>Pyrrhoderma</taxon>
    </lineage>
</organism>
<dbReference type="EMBL" id="NBII01000001">
    <property type="protein sequence ID" value="PAV23792.1"/>
    <property type="molecule type" value="Genomic_DNA"/>
</dbReference>
<dbReference type="OrthoDB" id="2735536at2759"/>
<accession>A0A286UWA0</accession>
<dbReference type="PANTHER" id="PTHR28058">
    <property type="entry name" value="37S RIBOSOMAL PROTEIN MRP51, MITOCHONDRIAL"/>
    <property type="match status" value="1"/>
</dbReference>
<evidence type="ECO:0000313" key="3">
    <source>
        <dbReference type="Proteomes" id="UP000217199"/>
    </source>
</evidence>
<reference evidence="2 3" key="1">
    <citation type="journal article" date="2017" name="Mol. Ecol.">
        <title>Comparative and population genomic landscape of Phellinus noxius: A hypervariable fungus causing root rot in trees.</title>
        <authorList>
            <person name="Chung C.L."/>
            <person name="Lee T.J."/>
            <person name="Akiba M."/>
            <person name="Lee H.H."/>
            <person name="Kuo T.H."/>
            <person name="Liu D."/>
            <person name="Ke H.M."/>
            <person name="Yokoi T."/>
            <person name="Roa M.B."/>
            <person name="Lu M.J."/>
            <person name="Chang Y.Y."/>
            <person name="Ann P.J."/>
            <person name="Tsai J.N."/>
            <person name="Chen C.Y."/>
            <person name="Tzean S.S."/>
            <person name="Ota Y."/>
            <person name="Hattori T."/>
            <person name="Sahashi N."/>
            <person name="Liou R.F."/>
            <person name="Kikuchi T."/>
            <person name="Tsai I.J."/>
        </authorList>
    </citation>
    <scope>NUCLEOTIDE SEQUENCE [LARGE SCALE GENOMIC DNA]</scope>
    <source>
        <strain evidence="2 3">FFPRI411160</strain>
    </source>
</reference>
<gene>
    <name evidence="2" type="ORF">PNOK_0086000</name>
</gene>
<dbReference type="Proteomes" id="UP000217199">
    <property type="component" value="Unassembled WGS sequence"/>
</dbReference>
<proteinExistence type="predicted"/>
<dbReference type="STRING" id="2282107.A0A286UWA0"/>